<sequence length="1834" mass="205647">MIPNTKLFIIFLLECILVLQLAQLNPICKSPQGDNADYWYIRKLPFSDSYLYFDNVNQNVLYESDIKLSTSALGRTIDQIKSNSYYLLYNGLPLSRESLTENPESFGTSDQSTKLYSKGILSFGNTAQTLVNTLENTSGFLIKHTLPGFPTVDFKTPSENPTAWYPKEYHVENSYTTNGDIKYSHGNSFFCFSFQSVSDVIELVQFSNPFIYKTNFYPTSLTSLQPIFQGPTQSSVNRKTISLPNSNLSLKLFSGNLNIFTEITSDAFPFLIENNVVTAKIVKEVQLPIEFSSQFDIKGDQSRFRVGTDFSQISFNANNSEVCIIETHTLSIYHSVLCFNSDLLSAFLQSMTMKYQIGTYNETDFNTPQVFKGTFVMEAPQSDNYQFPDTLLTNTKIQLVSKWSNTVLQGMKETISFQTDSNGQFQLKKNYQPELKCLLEDPVNHIKIINQQGEVISVSMVNQVTYYQTPSDPLVRVYKTLQLLVQSLPTLFQGTNINLATPLDITIQINDTTSNLYLNNLMNSPMNRDNIDSVFRTFSYNLLTKVNPGLQTSLQGLDINLSNSLDREYQDDKHQPFLLGLINFIAIQMKSMVYKDLTLQFKQRFFNVDLENFQVPSTNGVNMEGWITALLIDLVDQENDFNNHELYQLDNNQDETIPLSFIINATQSITTTDNIISFMDRLLSLSLTSTQISLANDIMTYNNIFKCPQLCYNTSPEPYTGGDKLVKYLYDNLICPADVNRVGSTVLQEVFNNFIHSEVEDFNSVTTLMSLAIRTFKECEPIDEEKGCLYNIPEGKMVPLDSMVMITSEINELIDQADYYIEYGQDLVGYLIENLKSYQQYNNYVLYTYKGKICSFVPNAVVSQFSQDKYINSCNCGPIVSHINPTSGPTDDSPKITVTGRKLNLSTKVFIGDKECVVSNYYKSGLDDIIICNGESDTGVQVVTFQDPASPLPVEEREVDIIYSFYKPVIEQVINYQNLIPNRGLVTIKGQNLPTDNTAEVIVLLSDFPQEIQEISTQINPVTQQSESIITFTPLGVGTGNFLELIIDGQSTGFISTWSIDFREPVITGITPTSGNPWSLVTITGQLYNSDLMLSDLYSFNLVNEEYDDEDEFSIEIVEWLDENTVVGMAPERYGQNLYVKMIFANQIVFAKTVRFSYLQPVIDHMVHDKFMTNQSNYFWLVGRNLYPDFYQIVVTFLDDTYVSDCVEEPELYPQKTLFYDEEGELYTGGIPTSQLPNAYDPYLDLDPIYRTTVEFQSYICLFGSGIGTGFEMNLYINDEPLYSDFSVGFGQPTVLELTASNETLFSTKGGSMVTVYGENFVPNENLNPGDESFDGGRDYSNVFINGFESPNITWTSSIEIQFEIPPGIGYNLSVQIMVGLQFNYDHNVTFSYDKPKLQENSSYTSPTVGDKWITITGDNFVPQELATNQTLLDNLGFENSIRIGNHSCLEVKWLDNHNASCKVPPGTGKELSITVTVGNQTSEPNQFFSYDQPNIVSILPNRGRKSNNTVITIKGVNFGSNANESIELVSVLIGDIQCTNVQYLTLPVEQGEEEENYEWIQCTVPSITTDPTPEENIVKLVVVKVNSQISQNNDTTFEFYGPPKLISVSPTSGTIDGGVDLTITGNNFIEHQDNDTLKIQFNGKTLESTSIKEIKMNKIIFTTVKGGGKDIDLHVILNQQESNHNTQYHYNQALLESLSPSTSDKDVPMLVTFIGNDLGLSGDFDDPVIHFGDILTENQCTTVVVTSSHSLTCTSPTSTTVGIKSVTLTFYSQESSNSLQFEYTDGQQDTTSTTTTPLTTTPVIGGPVSSNSTSNSTTTTTTTSSTTGGFAPQ</sequence>
<dbReference type="OrthoDB" id="21614at2759"/>
<dbReference type="SUPFAM" id="SSF81296">
    <property type="entry name" value="E set domains"/>
    <property type="match status" value="5"/>
</dbReference>
<feature type="compositionally biased region" description="Low complexity" evidence="3">
    <location>
        <begin position="1810"/>
        <end position="1828"/>
    </location>
</feature>
<dbReference type="OMA" id="WINSTTT"/>
<dbReference type="Pfam" id="PF01833">
    <property type="entry name" value="TIG"/>
    <property type="match status" value="6"/>
</dbReference>
<dbReference type="STRING" id="361077.A0A151Z6U6"/>
<dbReference type="EMBL" id="LODT01000039">
    <property type="protein sequence ID" value="KYQ89682.1"/>
    <property type="molecule type" value="Genomic_DNA"/>
</dbReference>
<dbReference type="InterPro" id="IPR013783">
    <property type="entry name" value="Ig-like_fold"/>
</dbReference>
<dbReference type="PANTHER" id="PTHR23361:SF19">
    <property type="entry name" value="IPT_TIG DOMAIN-CONTAINING PROTEIN-RELATED"/>
    <property type="match status" value="1"/>
</dbReference>
<evidence type="ECO:0000313" key="7">
    <source>
        <dbReference type="Proteomes" id="UP000076078"/>
    </source>
</evidence>
<comment type="caution">
    <text evidence="6">The sequence shown here is derived from an EMBL/GenBank/DDBJ whole genome shotgun (WGS) entry which is preliminary data.</text>
</comment>
<dbReference type="Proteomes" id="UP000076078">
    <property type="component" value="Unassembled WGS sequence"/>
</dbReference>
<gene>
    <name evidence="6" type="ORF">DLAC_09649</name>
</gene>
<dbReference type="CDD" id="cd00102">
    <property type="entry name" value="IPT"/>
    <property type="match status" value="1"/>
</dbReference>
<reference evidence="6 7" key="1">
    <citation type="submission" date="2015-12" db="EMBL/GenBank/DDBJ databases">
        <title>Dictyostelia acquired genes for synthesis and detection of signals that induce cell-type specialization by lateral gene transfer from prokaryotes.</title>
        <authorList>
            <person name="Gloeckner G."/>
            <person name="Schaap P."/>
        </authorList>
    </citation>
    <scope>NUCLEOTIDE SEQUENCE [LARGE SCALE GENOMIC DNA]</scope>
    <source>
        <strain evidence="6 7">TK</strain>
    </source>
</reference>
<evidence type="ECO:0000256" key="1">
    <source>
        <dbReference type="ARBA" id="ARBA00007527"/>
    </source>
</evidence>
<evidence type="ECO:0000259" key="5">
    <source>
        <dbReference type="SMART" id="SM00429"/>
    </source>
</evidence>
<comment type="similarity">
    <text evidence="1">Belongs to the DNase II family.</text>
</comment>
<feature type="domain" description="IPT/TIG" evidence="5">
    <location>
        <begin position="1603"/>
        <end position="1785"/>
    </location>
</feature>
<dbReference type="InterPro" id="IPR002909">
    <property type="entry name" value="IPT_dom"/>
</dbReference>
<name>A0A151Z6U6_TIELA</name>
<dbReference type="PANTHER" id="PTHR23361">
    <property type="entry name" value="MUCIN"/>
    <property type="match status" value="1"/>
</dbReference>
<keyword evidence="7" id="KW-1185">Reference proteome</keyword>
<dbReference type="InterPro" id="IPR014756">
    <property type="entry name" value="Ig_E-set"/>
</dbReference>
<proteinExistence type="inferred from homology"/>
<feature type="signal peptide" evidence="4">
    <location>
        <begin position="1"/>
        <end position="22"/>
    </location>
</feature>
<evidence type="ECO:0000256" key="3">
    <source>
        <dbReference type="SAM" id="MobiDB-lite"/>
    </source>
</evidence>
<dbReference type="CDD" id="cd00603">
    <property type="entry name" value="IPT_PCSR"/>
    <property type="match status" value="1"/>
</dbReference>
<protein>
    <submittedName>
        <fullName evidence="6">IPT/TIG domain-containing protein</fullName>
    </submittedName>
</protein>
<evidence type="ECO:0000313" key="6">
    <source>
        <dbReference type="EMBL" id="KYQ89682.1"/>
    </source>
</evidence>
<dbReference type="InParanoid" id="A0A151Z6U6"/>
<feature type="region of interest" description="Disordered" evidence="3">
    <location>
        <begin position="1783"/>
        <end position="1834"/>
    </location>
</feature>
<organism evidence="6 7">
    <name type="scientific">Tieghemostelium lacteum</name>
    <name type="common">Slime mold</name>
    <name type="synonym">Dictyostelium lacteum</name>
    <dbReference type="NCBI Taxonomy" id="361077"/>
    <lineage>
        <taxon>Eukaryota</taxon>
        <taxon>Amoebozoa</taxon>
        <taxon>Evosea</taxon>
        <taxon>Eumycetozoa</taxon>
        <taxon>Dictyostelia</taxon>
        <taxon>Dictyosteliales</taxon>
        <taxon>Raperosteliaceae</taxon>
        <taxon>Tieghemostelium</taxon>
    </lineage>
</organism>
<dbReference type="GO" id="GO:0004531">
    <property type="term" value="F:deoxyribonuclease II activity"/>
    <property type="evidence" value="ECO:0007669"/>
    <property type="project" value="InterPro"/>
</dbReference>
<feature type="compositionally biased region" description="Low complexity" evidence="3">
    <location>
        <begin position="1791"/>
        <end position="1803"/>
    </location>
</feature>
<keyword evidence="2" id="KW-0378">Hydrolase</keyword>
<keyword evidence="4" id="KW-0732">Signal</keyword>
<feature type="domain" description="IPT/TIG" evidence="5">
    <location>
        <begin position="1493"/>
        <end position="1601"/>
    </location>
</feature>
<accession>A0A151Z6U6</accession>
<dbReference type="InterPro" id="IPR004947">
    <property type="entry name" value="DNase_II"/>
</dbReference>
<dbReference type="Gene3D" id="2.60.40.10">
    <property type="entry name" value="Immunoglobulins"/>
    <property type="match status" value="5"/>
</dbReference>
<dbReference type="Pfam" id="PF03265">
    <property type="entry name" value="DNase_II"/>
    <property type="match status" value="1"/>
</dbReference>
<feature type="chain" id="PRO_5007592948" evidence="4">
    <location>
        <begin position="23"/>
        <end position="1834"/>
    </location>
</feature>
<evidence type="ECO:0000256" key="4">
    <source>
        <dbReference type="SAM" id="SignalP"/>
    </source>
</evidence>
<dbReference type="SMART" id="SM00429">
    <property type="entry name" value="IPT"/>
    <property type="match status" value="2"/>
</dbReference>
<evidence type="ECO:0000256" key="2">
    <source>
        <dbReference type="ARBA" id="ARBA00022801"/>
    </source>
</evidence>